<dbReference type="AlphaFoldDB" id="A0A7V2T2C4"/>
<comment type="pathway">
    <text evidence="10">Cofactor biosynthesis; pyridoxine 5'-phosphate biosynthesis; pyridoxine 5'-phosphate from D-erythrose 4-phosphate: step 4/5.</text>
</comment>
<dbReference type="PANTHER" id="PTHR30004:SF5">
    <property type="entry name" value="4-HYDROXYTHREONINE-4-PHOSPHATE DEHYDROGENASE"/>
    <property type="match status" value="1"/>
</dbReference>
<dbReference type="GO" id="GO:0000287">
    <property type="term" value="F:magnesium ion binding"/>
    <property type="evidence" value="ECO:0007669"/>
    <property type="project" value="UniProtKB-UniRule"/>
</dbReference>
<evidence type="ECO:0000256" key="6">
    <source>
        <dbReference type="ARBA" id="ARBA00023002"/>
    </source>
</evidence>
<dbReference type="Proteomes" id="UP000885750">
    <property type="component" value="Unassembled WGS sequence"/>
</dbReference>
<feature type="binding site" evidence="10">
    <location>
        <position position="136"/>
    </location>
    <ligand>
        <name>substrate</name>
    </ligand>
</feature>
<evidence type="ECO:0000256" key="9">
    <source>
        <dbReference type="ARBA" id="ARBA00023285"/>
    </source>
</evidence>
<proteinExistence type="inferred from homology"/>
<dbReference type="GO" id="GO:0008270">
    <property type="term" value="F:zinc ion binding"/>
    <property type="evidence" value="ECO:0007669"/>
    <property type="project" value="UniProtKB-UniRule"/>
</dbReference>
<comment type="miscellaneous">
    <text evidence="10">The active site is located at the dimer interface.</text>
</comment>
<dbReference type="GO" id="GO:0050897">
    <property type="term" value="F:cobalt ion binding"/>
    <property type="evidence" value="ECO:0007669"/>
    <property type="project" value="UniProtKB-UniRule"/>
</dbReference>
<evidence type="ECO:0000256" key="8">
    <source>
        <dbReference type="ARBA" id="ARBA00023096"/>
    </source>
</evidence>
<comment type="caution">
    <text evidence="11">The sequence shown here is derived from an EMBL/GenBank/DDBJ whole genome shotgun (WGS) entry which is preliminary data.</text>
</comment>
<feature type="binding site" evidence="10">
    <location>
        <position position="282"/>
    </location>
    <ligand>
        <name>substrate</name>
    </ligand>
</feature>
<evidence type="ECO:0000256" key="4">
    <source>
        <dbReference type="ARBA" id="ARBA00022842"/>
    </source>
</evidence>
<keyword evidence="9 10" id="KW-0170">Cobalt</keyword>
<dbReference type="UniPathway" id="UPA00244">
    <property type="reaction ID" value="UER00312"/>
</dbReference>
<name>A0A7V2T2C4_LEUMU</name>
<dbReference type="GO" id="GO:0042823">
    <property type="term" value="P:pyridoxal phosphate biosynthetic process"/>
    <property type="evidence" value="ECO:0007669"/>
    <property type="project" value="UniProtKB-UniRule"/>
</dbReference>
<organism evidence="11">
    <name type="scientific">Leucothrix mucor</name>
    <dbReference type="NCBI Taxonomy" id="45248"/>
    <lineage>
        <taxon>Bacteria</taxon>
        <taxon>Pseudomonadati</taxon>
        <taxon>Pseudomonadota</taxon>
        <taxon>Gammaproteobacteria</taxon>
        <taxon>Thiotrichales</taxon>
        <taxon>Thiotrichaceae</taxon>
        <taxon>Leucothrix</taxon>
    </lineage>
</organism>
<keyword evidence="3 10" id="KW-0862">Zinc</keyword>
<feature type="binding site" evidence="10">
    <location>
        <position position="291"/>
    </location>
    <ligand>
        <name>substrate</name>
    </ligand>
</feature>
<feature type="binding site" evidence="10">
    <location>
        <position position="210"/>
    </location>
    <ligand>
        <name>a divalent metal cation</name>
        <dbReference type="ChEBI" id="CHEBI:60240"/>
        <note>ligand shared between dimeric partners</note>
    </ligand>
</feature>
<keyword evidence="4 10" id="KW-0460">Magnesium</keyword>
<comment type="similarity">
    <text evidence="10">Belongs to the PdxA family.</text>
</comment>
<accession>A0A7V2T2C4</accession>
<dbReference type="GO" id="GO:0008615">
    <property type="term" value="P:pyridoxine biosynthetic process"/>
    <property type="evidence" value="ECO:0007669"/>
    <property type="project" value="UniProtKB-UniRule"/>
</dbReference>
<evidence type="ECO:0000256" key="1">
    <source>
        <dbReference type="ARBA" id="ARBA00022490"/>
    </source>
</evidence>
<dbReference type="InterPro" id="IPR037510">
    <property type="entry name" value="PdxA"/>
</dbReference>
<reference evidence="11" key="1">
    <citation type="journal article" date="2020" name="mSystems">
        <title>Genome- and Community-Level Interaction Insights into Carbon Utilization and Element Cycling Functions of Hydrothermarchaeota in Hydrothermal Sediment.</title>
        <authorList>
            <person name="Zhou Z."/>
            <person name="Liu Y."/>
            <person name="Xu W."/>
            <person name="Pan J."/>
            <person name="Luo Z.H."/>
            <person name="Li M."/>
        </authorList>
    </citation>
    <scope>NUCLEOTIDE SEQUENCE [LARGE SCALE GENOMIC DNA]</scope>
    <source>
        <strain evidence="11">HyVt-493</strain>
    </source>
</reference>
<dbReference type="GO" id="GO:0050570">
    <property type="term" value="F:4-hydroxythreonine-4-phosphate dehydrogenase activity"/>
    <property type="evidence" value="ECO:0007669"/>
    <property type="project" value="UniProtKB-UniRule"/>
</dbReference>
<dbReference type="PANTHER" id="PTHR30004">
    <property type="entry name" value="4-HYDROXYTHREONINE-4-PHOSPHATE DEHYDROGENASE"/>
    <property type="match status" value="1"/>
</dbReference>
<feature type="binding site" evidence="10">
    <location>
        <position position="265"/>
    </location>
    <ligand>
        <name>a divalent metal cation</name>
        <dbReference type="ChEBI" id="CHEBI:60240"/>
        <note>ligand shared between dimeric partners</note>
    </ligand>
</feature>
<comment type="catalytic activity">
    <reaction evidence="10">
        <text>4-(phosphooxy)-L-threonine + NAD(+) = 3-amino-2-oxopropyl phosphate + CO2 + NADH</text>
        <dbReference type="Rhea" id="RHEA:32275"/>
        <dbReference type="ChEBI" id="CHEBI:16526"/>
        <dbReference type="ChEBI" id="CHEBI:57279"/>
        <dbReference type="ChEBI" id="CHEBI:57540"/>
        <dbReference type="ChEBI" id="CHEBI:57945"/>
        <dbReference type="ChEBI" id="CHEBI:58452"/>
        <dbReference type="EC" id="1.1.1.262"/>
    </reaction>
</comment>
<keyword evidence="2 10" id="KW-0479">Metal-binding</keyword>
<dbReference type="Pfam" id="PF04166">
    <property type="entry name" value="PdxA"/>
    <property type="match status" value="1"/>
</dbReference>
<evidence type="ECO:0000256" key="10">
    <source>
        <dbReference type="HAMAP-Rule" id="MF_00536"/>
    </source>
</evidence>
<protein>
    <recommendedName>
        <fullName evidence="10">4-hydroxythreonine-4-phosphate dehydrogenase</fullName>
        <ecNumber evidence="10">1.1.1.262</ecNumber>
    </recommendedName>
    <alternativeName>
        <fullName evidence="10">4-(phosphohydroxy)-L-threonine dehydrogenase</fullName>
    </alternativeName>
</protein>
<dbReference type="InterPro" id="IPR005255">
    <property type="entry name" value="PdxA_fam"/>
</dbReference>
<feature type="binding site" evidence="10">
    <location>
        <position position="273"/>
    </location>
    <ligand>
        <name>substrate</name>
    </ligand>
</feature>
<keyword evidence="1 10" id="KW-0963">Cytoplasm</keyword>
<evidence type="ECO:0000256" key="3">
    <source>
        <dbReference type="ARBA" id="ARBA00022833"/>
    </source>
</evidence>
<evidence type="ECO:0000313" key="11">
    <source>
        <dbReference type="EMBL" id="HFC93362.1"/>
    </source>
</evidence>
<keyword evidence="7 10" id="KW-0520">NAD</keyword>
<evidence type="ECO:0000256" key="7">
    <source>
        <dbReference type="ARBA" id="ARBA00023027"/>
    </source>
</evidence>
<evidence type="ECO:0000256" key="5">
    <source>
        <dbReference type="ARBA" id="ARBA00022857"/>
    </source>
</evidence>
<dbReference type="EC" id="1.1.1.262" evidence="10"/>
<feature type="binding site" evidence="10">
    <location>
        <position position="135"/>
    </location>
    <ligand>
        <name>substrate</name>
    </ligand>
</feature>
<comment type="subunit">
    <text evidence="10">Homodimer.</text>
</comment>
<comment type="cofactor">
    <cofactor evidence="10">
        <name>Zn(2+)</name>
        <dbReference type="ChEBI" id="CHEBI:29105"/>
    </cofactor>
    <cofactor evidence="10">
        <name>Mg(2+)</name>
        <dbReference type="ChEBI" id="CHEBI:18420"/>
    </cofactor>
    <cofactor evidence="10">
        <name>Co(2+)</name>
        <dbReference type="ChEBI" id="CHEBI:48828"/>
    </cofactor>
    <text evidence="10">Binds 1 divalent metal cation per subunit. Can use ions such as Zn(2+), Mg(2+) or Co(2+).</text>
</comment>
<dbReference type="EMBL" id="DRMS01000419">
    <property type="protein sequence ID" value="HFC93362.1"/>
    <property type="molecule type" value="Genomic_DNA"/>
</dbReference>
<dbReference type="NCBIfam" id="TIGR00557">
    <property type="entry name" value="pdxA"/>
    <property type="match status" value="1"/>
</dbReference>
<dbReference type="HAMAP" id="MF_00536">
    <property type="entry name" value="PdxA"/>
    <property type="match status" value="1"/>
</dbReference>
<evidence type="ECO:0000256" key="2">
    <source>
        <dbReference type="ARBA" id="ARBA00022723"/>
    </source>
</evidence>
<keyword evidence="5 10" id="KW-0521">NADP</keyword>
<feature type="binding site" evidence="10">
    <location>
        <position position="165"/>
    </location>
    <ligand>
        <name>a divalent metal cation</name>
        <dbReference type="ChEBI" id="CHEBI:60240"/>
        <note>ligand shared between dimeric partners</note>
    </ligand>
</feature>
<dbReference type="GO" id="GO:0051287">
    <property type="term" value="F:NAD binding"/>
    <property type="evidence" value="ECO:0007669"/>
    <property type="project" value="InterPro"/>
</dbReference>
<dbReference type="Gene3D" id="3.40.718.10">
    <property type="entry name" value="Isopropylmalate Dehydrogenase"/>
    <property type="match status" value="1"/>
</dbReference>
<comment type="subcellular location">
    <subcellularLocation>
        <location evidence="10">Cytoplasm</location>
    </subcellularLocation>
</comment>
<dbReference type="SUPFAM" id="SSF53659">
    <property type="entry name" value="Isocitrate/Isopropylmalate dehydrogenase-like"/>
    <property type="match status" value="1"/>
</dbReference>
<dbReference type="GO" id="GO:0005737">
    <property type="term" value="C:cytoplasm"/>
    <property type="evidence" value="ECO:0007669"/>
    <property type="project" value="UniProtKB-SubCell"/>
</dbReference>
<gene>
    <name evidence="10 11" type="primary">pdxA</name>
    <name evidence="11" type="ORF">ENJ51_11190</name>
</gene>
<sequence length="327" mass="35108">MDIARLALTAGDPAGIGPDLLIQLAQQKQLAELVIIADPEVMLQRAKLLNIPLILRDYQPKQTPVINSINELTILPINCPEKVIAGKLNSANSHYVLATLERAAQGCLDKEFAAIVTAPLHKGIINDAGVNFTGHTEFFAEKTKAKLPVMMLVADKLRVALATTHLPVSEVSNAITEASLSEVLEIMDHDLRRKFGIQNPHILVCGLNPHAGESGHMGMEEINIIEPTLHKLKSKGMNITGPLPADTLFTPRHLNNADAVLAMFHDQGLPVLKYAGFGHAVNITLGLPIIRTSVDHGTALDLAGTGKAEIGSLVAAIDCALEIVKHQ</sequence>
<keyword evidence="8 10" id="KW-0664">Pyridoxine biosynthesis</keyword>
<keyword evidence="6 10" id="KW-0560">Oxidoreductase</keyword>
<comment type="function">
    <text evidence="10">Catalyzes the NAD(P)-dependent oxidation of 4-(phosphooxy)-L-threonine (HTP) into 2-amino-3-oxo-4-(phosphooxy)butyric acid which spontaneously decarboxylates to form 3-amino-2-oxopropyl phosphate (AHAP).</text>
</comment>